<protein>
    <recommendedName>
        <fullName evidence="7">Major facilitator superfamily (MFS) profile domain-containing protein</fullName>
    </recommendedName>
</protein>
<dbReference type="PANTHER" id="PTHR43702">
    <property type="entry name" value="L-FUCOSE-PROTON SYMPORTER"/>
    <property type="match status" value="1"/>
</dbReference>
<sequence length="474" mass="51581">MAFYKRKITVSDKAVTNAANLTLRQSLIPNLLVTILFFLWGFAYGLLDVLNSHFQQALDITASKSSGLQAAYFGAYFLCPLTISGWILRKYGFRVTFMTGLAVLAVGCLLFWPSGVKKSFGGFCGSMFVVGAGLSTLETAADPFLAICGPPRYSEVRLNLAQSVQGVGTFVAPLLASRVFFAHTLDTDAGLKNVQWVYLGVACFVGLLIILFFLAPFPEITDADMTQQESDITEGAIDPGPLRKQYNLFLGVFSQFCYVGAQVAVAGFFINFCLESGRTAAESSDLLAVAQGLYAANRFIASGLMMLKPFKPRYMLATYLFLCFVFSVAAMNTSGTASIALLILVFCFESCCFATIFTLALRGLGRHTKSGGAMLVAAISGGTVFPPMMGAVVTNRNAHIALAIPMMGYILAWAFPLYVNFFNRDMVDLHRDTDLNVGTKMVGEKDVEVEEQRHSSEKRIEAGEANEVEQGKKE</sequence>
<evidence type="ECO:0000313" key="6">
    <source>
        <dbReference type="Proteomes" id="UP000224634"/>
    </source>
</evidence>
<feature type="transmembrane region" description="Helical" evidence="4">
    <location>
        <begin position="27"/>
        <end position="47"/>
    </location>
</feature>
<feature type="transmembrane region" description="Helical" evidence="4">
    <location>
        <begin position="95"/>
        <end position="113"/>
    </location>
</feature>
<dbReference type="STRING" id="1447883.A0A2B7XWY1"/>
<gene>
    <name evidence="5" type="ORF">AJ80_06270</name>
</gene>
<dbReference type="Pfam" id="PF07690">
    <property type="entry name" value="MFS_1"/>
    <property type="match status" value="1"/>
</dbReference>
<dbReference type="InterPro" id="IPR050375">
    <property type="entry name" value="MFS_TsgA-like"/>
</dbReference>
<comment type="caution">
    <text evidence="5">The sequence shown here is derived from an EMBL/GenBank/DDBJ whole genome shotgun (WGS) entry which is preliminary data.</text>
</comment>
<dbReference type="InterPro" id="IPR036259">
    <property type="entry name" value="MFS_trans_sf"/>
</dbReference>
<organism evidence="5 6">
    <name type="scientific">Polytolypa hystricis (strain UAMH7299)</name>
    <dbReference type="NCBI Taxonomy" id="1447883"/>
    <lineage>
        <taxon>Eukaryota</taxon>
        <taxon>Fungi</taxon>
        <taxon>Dikarya</taxon>
        <taxon>Ascomycota</taxon>
        <taxon>Pezizomycotina</taxon>
        <taxon>Eurotiomycetes</taxon>
        <taxon>Eurotiomycetidae</taxon>
        <taxon>Onygenales</taxon>
        <taxon>Onygenales incertae sedis</taxon>
        <taxon>Polytolypa</taxon>
    </lineage>
</organism>
<dbReference type="SUPFAM" id="SSF103473">
    <property type="entry name" value="MFS general substrate transporter"/>
    <property type="match status" value="1"/>
</dbReference>
<keyword evidence="6" id="KW-1185">Reference proteome</keyword>
<feature type="transmembrane region" description="Helical" evidence="4">
    <location>
        <begin position="119"/>
        <end position="137"/>
    </location>
</feature>
<feature type="transmembrane region" description="Helical" evidence="4">
    <location>
        <begin position="373"/>
        <end position="394"/>
    </location>
</feature>
<evidence type="ECO:0000256" key="4">
    <source>
        <dbReference type="SAM" id="Phobius"/>
    </source>
</evidence>
<feature type="transmembrane region" description="Helical" evidence="4">
    <location>
        <begin position="337"/>
        <end position="361"/>
    </location>
</feature>
<keyword evidence="4" id="KW-1133">Transmembrane helix</keyword>
<feature type="transmembrane region" description="Helical" evidence="4">
    <location>
        <begin position="248"/>
        <end position="274"/>
    </location>
</feature>
<feature type="compositionally biased region" description="Basic and acidic residues" evidence="3">
    <location>
        <begin position="446"/>
        <end position="462"/>
    </location>
</feature>
<feature type="transmembrane region" description="Helical" evidence="4">
    <location>
        <begin position="158"/>
        <end position="176"/>
    </location>
</feature>
<keyword evidence="4" id="KW-0472">Membrane</keyword>
<dbReference type="GO" id="GO:0005886">
    <property type="term" value="C:plasma membrane"/>
    <property type="evidence" value="ECO:0007669"/>
    <property type="project" value="UniProtKB-SubCell"/>
</dbReference>
<comment type="subcellular location">
    <subcellularLocation>
        <location evidence="1">Cell inner membrane</location>
        <topology evidence="1">Multi-pass membrane protein</topology>
    </subcellularLocation>
</comment>
<evidence type="ECO:0000256" key="1">
    <source>
        <dbReference type="ARBA" id="ARBA00004429"/>
    </source>
</evidence>
<dbReference type="PANTHER" id="PTHR43702:SF5">
    <property type="entry name" value="MAJOR FACILITATOR SUPERFAMILY (MFS) PROFILE DOMAIN-CONTAINING PROTEIN"/>
    <property type="match status" value="1"/>
</dbReference>
<feature type="transmembrane region" description="Helical" evidence="4">
    <location>
        <begin position="400"/>
        <end position="421"/>
    </location>
</feature>
<evidence type="ECO:0008006" key="7">
    <source>
        <dbReference type="Google" id="ProtNLM"/>
    </source>
</evidence>
<dbReference type="GO" id="GO:0022857">
    <property type="term" value="F:transmembrane transporter activity"/>
    <property type="evidence" value="ECO:0007669"/>
    <property type="project" value="InterPro"/>
</dbReference>
<dbReference type="OrthoDB" id="546893at2759"/>
<evidence type="ECO:0000313" key="5">
    <source>
        <dbReference type="EMBL" id="PGH13520.1"/>
    </source>
</evidence>
<accession>A0A2B7XWY1</accession>
<proteinExistence type="predicted"/>
<feature type="transmembrane region" description="Helical" evidence="4">
    <location>
        <begin position="314"/>
        <end position="331"/>
    </location>
</feature>
<dbReference type="AlphaFoldDB" id="A0A2B7XWY1"/>
<dbReference type="Gene3D" id="1.20.1250.20">
    <property type="entry name" value="MFS general substrate transporter like domains"/>
    <property type="match status" value="2"/>
</dbReference>
<dbReference type="InterPro" id="IPR011701">
    <property type="entry name" value="MFS"/>
</dbReference>
<feature type="transmembrane region" description="Helical" evidence="4">
    <location>
        <begin position="196"/>
        <end position="215"/>
    </location>
</feature>
<dbReference type="EMBL" id="PDNA01000103">
    <property type="protein sequence ID" value="PGH13520.1"/>
    <property type="molecule type" value="Genomic_DNA"/>
</dbReference>
<keyword evidence="2" id="KW-1003">Cell membrane</keyword>
<dbReference type="Proteomes" id="UP000224634">
    <property type="component" value="Unassembled WGS sequence"/>
</dbReference>
<reference evidence="5 6" key="1">
    <citation type="submission" date="2017-10" db="EMBL/GenBank/DDBJ databases">
        <title>Comparative genomics in systemic dimorphic fungi from Ajellomycetaceae.</title>
        <authorList>
            <person name="Munoz J.F."/>
            <person name="Mcewen J.G."/>
            <person name="Clay O.K."/>
            <person name="Cuomo C.A."/>
        </authorList>
    </citation>
    <scope>NUCLEOTIDE SEQUENCE [LARGE SCALE GENOMIC DNA]</scope>
    <source>
        <strain evidence="5 6">UAMH7299</strain>
    </source>
</reference>
<name>A0A2B7XWY1_POLH7</name>
<feature type="region of interest" description="Disordered" evidence="3">
    <location>
        <begin position="446"/>
        <end position="474"/>
    </location>
</feature>
<evidence type="ECO:0000256" key="2">
    <source>
        <dbReference type="ARBA" id="ARBA00022475"/>
    </source>
</evidence>
<keyword evidence="4" id="KW-0812">Transmembrane</keyword>
<feature type="transmembrane region" description="Helical" evidence="4">
    <location>
        <begin position="67"/>
        <end position="88"/>
    </location>
</feature>
<evidence type="ECO:0000256" key="3">
    <source>
        <dbReference type="SAM" id="MobiDB-lite"/>
    </source>
</evidence>